<dbReference type="Proteomes" id="UP001497516">
    <property type="component" value="Chromosome 7"/>
</dbReference>
<evidence type="ECO:0000313" key="2">
    <source>
        <dbReference type="Proteomes" id="UP001497516"/>
    </source>
</evidence>
<reference evidence="1 2" key="1">
    <citation type="submission" date="2024-04" db="EMBL/GenBank/DDBJ databases">
        <authorList>
            <person name="Fracassetti M."/>
        </authorList>
    </citation>
    <scope>NUCLEOTIDE SEQUENCE [LARGE SCALE GENOMIC DNA]</scope>
</reference>
<evidence type="ECO:0008006" key="3">
    <source>
        <dbReference type="Google" id="ProtNLM"/>
    </source>
</evidence>
<sequence length="143" mass="16589">MSLRERPSPRLSSRFGNLVLVVVPFLTILRRSTAAMSTEQNNMAGSGVVDINRLFRFVGVNFRRWRQKMEFYLTTKKLAHCLTSMPVELPEEETDEERAASAKEREHDFLCKNYILNGLADDLYDYYADSKNTAMMIWDALQK</sequence>
<dbReference type="EMBL" id="OZ034820">
    <property type="protein sequence ID" value="CAL1402491.1"/>
    <property type="molecule type" value="Genomic_DNA"/>
</dbReference>
<dbReference type="AlphaFoldDB" id="A0AAV2FVY4"/>
<keyword evidence="2" id="KW-1185">Reference proteome</keyword>
<protein>
    <recommendedName>
        <fullName evidence="3">Retrotransposon protein, putative, Ty1-copia subclass</fullName>
    </recommendedName>
</protein>
<name>A0AAV2FVY4_9ROSI</name>
<accession>A0AAV2FVY4</accession>
<organism evidence="1 2">
    <name type="scientific">Linum trigynum</name>
    <dbReference type="NCBI Taxonomy" id="586398"/>
    <lineage>
        <taxon>Eukaryota</taxon>
        <taxon>Viridiplantae</taxon>
        <taxon>Streptophyta</taxon>
        <taxon>Embryophyta</taxon>
        <taxon>Tracheophyta</taxon>
        <taxon>Spermatophyta</taxon>
        <taxon>Magnoliopsida</taxon>
        <taxon>eudicotyledons</taxon>
        <taxon>Gunneridae</taxon>
        <taxon>Pentapetalae</taxon>
        <taxon>rosids</taxon>
        <taxon>fabids</taxon>
        <taxon>Malpighiales</taxon>
        <taxon>Linaceae</taxon>
        <taxon>Linum</taxon>
    </lineage>
</organism>
<gene>
    <name evidence="1" type="ORF">LTRI10_LOCUS42485</name>
</gene>
<evidence type="ECO:0000313" key="1">
    <source>
        <dbReference type="EMBL" id="CAL1402491.1"/>
    </source>
</evidence>
<proteinExistence type="predicted"/>